<feature type="domain" description="Carbohydrate-binding module family 96" evidence="4">
    <location>
        <begin position="37"/>
        <end position="147"/>
    </location>
</feature>
<dbReference type="EMBL" id="MCFD01000001">
    <property type="protein sequence ID" value="ORX73922.1"/>
    <property type="molecule type" value="Genomic_DNA"/>
</dbReference>
<evidence type="ECO:0000256" key="1">
    <source>
        <dbReference type="ARBA" id="ARBA00004613"/>
    </source>
</evidence>
<evidence type="ECO:0000256" key="3">
    <source>
        <dbReference type="ARBA" id="ARBA00022729"/>
    </source>
</evidence>
<proteinExistence type="predicted"/>
<dbReference type="Pfam" id="PF24517">
    <property type="entry name" value="CBM96"/>
    <property type="match status" value="1"/>
</dbReference>
<organism evidence="5 6">
    <name type="scientific">Linderina pennispora</name>
    <dbReference type="NCBI Taxonomy" id="61395"/>
    <lineage>
        <taxon>Eukaryota</taxon>
        <taxon>Fungi</taxon>
        <taxon>Fungi incertae sedis</taxon>
        <taxon>Zoopagomycota</taxon>
        <taxon>Kickxellomycotina</taxon>
        <taxon>Kickxellomycetes</taxon>
        <taxon>Kickxellales</taxon>
        <taxon>Kickxellaceae</taxon>
        <taxon>Linderina</taxon>
    </lineage>
</organism>
<gene>
    <name evidence="5" type="ORF">DL89DRAFT_289604</name>
</gene>
<dbReference type="GO" id="GO:0005576">
    <property type="term" value="C:extracellular region"/>
    <property type="evidence" value="ECO:0007669"/>
    <property type="project" value="UniProtKB-SubCell"/>
</dbReference>
<accession>A0A1Y1WKB7</accession>
<keyword evidence="3" id="KW-0732">Signal</keyword>
<dbReference type="Proteomes" id="UP000193922">
    <property type="component" value="Unassembled WGS sequence"/>
</dbReference>
<sequence>MALAQACTINVRVARDSTVSYNGMTCDNNIPCNSIPFGLDKALTAFRGNRDFERVLLGFDLPTTKPISKCVLKIPTPIEVATTGEYTLTALVTDNNWNETAVAGANKDMSGTQVGSVKVVAGQTPGDIDVTSACQNAKDDKLSLFIDTSFPMVRFNSIQSGSPAIFSLDITY</sequence>
<evidence type="ECO:0000313" key="5">
    <source>
        <dbReference type="EMBL" id="ORX73922.1"/>
    </source>
</evidence>
<evidence type="ECO:0000313" key="6">
    <source>
        <dbReference type="Proteomes" id="UP000193922"/>
    </source>
</evidence>
<dbReference type="GeneID" id="63806625"/>
<dbReference type="InterPro" id="IPR055372">
    <property type="entry name" value="CBM96"/>
</dbReference>
<dbReference type="OrthoDB" id="5538063at2759"/>
<name>A0A1Y1WKB7_9FUNG</name>
<evidence type="ECO:0000259" key="4">
    <source>
        <dbReference type="Pfam" id="PF24517"/>
    </source>
</evidence>
<protein>
    <recommendedName>
        <fullName evidence="4">Carbohydrate-binding module family 96 domain-containing protein</fullName>
    </recommendedName>
</protein>
<keyword evidence="2" id="KW-0964">Secreted</keyword>
<dbReference type="RefSeq" id="XP_040747133.1">
    <property type="nucleotide sequence ID" value="XM_040889977.1"/>
</dbReference>
<keyword evidence="6" id="KW-1185">Reference proteome</keyword>
<comment type="caution">
    <text evidence="5">The sequence shown here is derived from an EMBL/GenBank/DDBJ whole genome shotgun (WGS) entry which is preliminary data.</text>
</comment>
<evidence type="ECO:0000256" key="2">
    <source>
        <dbReference type="ARBA" id="ARBA00022525"/>
    </source>
</evidence>
<dbReference type="AlphaFoldDB" id="A0A1Y1WKB7"/>
<reference evidence="5 6" key="1">
    <citation type="submission" date="2016-07" db="EMBL/GenBank/DDBJ databases">
        <title>Pervasive Adenine N6-methylation of Active Genes in Fungi.</title>
        <authorList>
            <consortium name="DOE Joint Genome Institute"/>
            <person name="Mondo S.J."/>
            <person name="Dannebaum R.O."/>
            <person name="Kuo R.C."/>
            <person name="Labutti K."/>
            <person name="Haridas S."/>
            <person name="Kuo A."/>
            <person name="Salamov A."/>
            <person name="Ahrendt S.R."/>
            <person name="Lipzen A."/>
            <person name="Sullivan W."/>
            <person name="Andreopoulos W.B."/>
            <person name="Clum A."/>
            <person name="Lindquist E."/>
            <person name="Daum C."/>
            <person name="Ramamoorthy G.K."/>
            <person name="Gryganskyi A."/>
            <person name="Culley D."/>
            <person name="Magnuson J.K."/>
            <person name="James T.Y."/>
            <person name="O'Malley M.A."/>
            <person name="Stajich J.E."/>
            <person name="Spatafora J.W."/>
            <person name="Visel A."/>
            <person name="Grigoriev I.V."/>
        </authorList>
    </citation>
    <scope>NUCLEOTIDE SEQUENCE [LARGE SCALE GENOMIC DNA]</scope>
    <source>
        <strain evidence="5 6">ATCC 12442</strain>
    </source>
</reference>
<comment type="subcellular location">
    <subcellularLocation>
        <location evidence="1">Secreted</location>
    </subcellularLocation>
</comment>